<evidence type="ECO:0000313" key="3">
    <source>
        <dbReference type="Proteomes" id="UP000799750"/>
    </source>
</evidence>
<evidence type="ECO:0000313" key="2">
    <source>
        <dbReference type="EMBL" id="KAF2493463.1"/>
    </source>
</evidence>
<sequence>MASDYVPLAQWMQWLRHTRADPPSLTEQQADVIRREQTKVLAAAADQRWASKPSMLDPLDKQQPTPMLASREPAVSLAHDDESSDIPKSLVDAPQEAKVTPKRATGHGLNSKGEVKESPWYKGPKGGPSEDWQPEAWSPSPARKRA</sequence>
<evidence type="ECO:0000256" key="1">
    <source>
        <dbReference type="SAM" id="MobiDB-lite"/>
    </source>
</evidence>
<dbReference type="AlphaFoldDB" id="A0A6A6QP33"/>
<dbReference type="Proteomes" id="UP000799750">
    <property type="component" value="Unassembled WGS sequence"/>
</dbReference>
<name>A0A6A6QP33_9PEZI</name>
<dbReference type="EMBL" id="MU004192">
    <property type="protein sequence ID" value="KAF2493463.1"/>
    <property type="molecule type" value="Genomic_DNA"/>
</dbReference>
<keyword evidence="3" id="KW-1185">Reference proteome</keyword>
<feature type="region of interest" description="Disordered" evidence="1">
    <location>
        <begin position="44"/>
        <end position="146"/>
    </location>
</feature>
<proteinExistence type="predicted"/>
<protein>
    <submittedName>
        <fullName evidence="2">Uncharacterized protein</fullName>
    </submittedName>
</protein>
<dbReference type="OrthoDB" id="10255576at2759"/>
<accession>A0A6A6QP33</accession>
<gene>
    <name evidence="2" type="ORF">BU16DRAFT_528762</name>
</gene>
<reference evidence="2" key="1">
    <citation type="journal article" date="2020" name="Stud. Mycol.">
        <title>101 Dothideomycetes genomes: a test case for predicting lifestyles and emergence of pathogens.</title>
        <authorList>
            <person name="Haridas S."/>
            <person name="Albert R."/>
            <person name="Binder M."/>
            <person name="Bloem J."/>
            <person name="Labutti K."/>
            <person name="Salamov A."/>
            <person name="Andreopoulos B."/>
            <person name="Baker S."/>
            <person name="Barry K."/>
            <person name="Bills G."/>
            <person name="Bluhm B."/>
            <person name="Cannon C."/>
            <person name="Castanera R."/>
            <person name="Culley D."/>
            <person name="Daum C."/>
            <person name="Ezra D."/>
            <person name="Gonzalez J."/>
            <person name="Henrissat B."/>
            <person name="Kuo A."/>
            <person name="Liang C."/>
            <person name="Lipzen A."/>
            <person name="Lutzoni F."/>
            <person name="Magnuson J."/>
            <person name="Mondo S."/>
            <person name="Nolan M."/>
            <person name="Ohm R."/>
            <person name="Pangilinan J."/>
            <person name="Park H.-J."/>
            <person name="Ramirez L."/>
            <person name="Alfaro M."/>
            <person name="Sun H."/>
            <person name="Tritt A."/>
            <person name="Yoshinaga Y."/>
            <person name="Zwiers L.-H."/>
            <person name="Turgeon B."/>
            <person name="Goodwin S."/>
            <person name="Spatafora J."/>
            <person name="Crous P."/>
            <person name="Grigoriev I."/>
        </authorList>
    </citation>
    <scope>NUCLEOTIDE SEQUENCE</scope>
    <source>
        <strain evidence="2">CBS 269.34</strain>
    </source>
</reference>
<organism evidence="2 3">
    <name type="scientific">Lophium mytilinum</name>
    <dbReference type="NCBI Taxonomy" id="390894"/>
    <lineage>
        <taxon>Eukaryota</taxon>
        <taxon>Fungi</taxon>
        <taxon>Dikarya</taxon>
        <taxon>Ascomycota</taxon>
        <taxon>Pezizomycotina</taxon>
        <taxon>Dothideomycetes</taxon>
        <taxon>Pleosporomycetidae</taxon>
        <taxon>Mytilinidiales</taxon>
        <taxon>Mytilinidiaceae</taxon>
        <taxon>Lophium</taxon>
    </lineage>
</organism>